<protein>
    <submittedName>
        <fullName evidence="1">Uncharacterized protein</fullName>
    </submittedName>
</protein>
<reference evidence="1" key="2">
    <citation type="journal article" date="2015" name="Data Brief">
        <title>Shoot transcriptome of the giant reed, Arundo donax.</title>
        <authorList>
            <person name="Barrero R.A."/>
            <person name="Guerrero F.D."/>
            <person name="Moolhuijzen P."/>
            <person name="Goolsby J.A."/>
            <person name="Tidwell J."/>
            <person name="Bellgard S.E."/>
            <person name="Bellgard M.I."/>
        </authorList>
    </citation>
    <scope>NUCLEOTIDE SEQUENCE</scope>
    <source>
        <tissue evidence="1">Shoot tissue taken approximately 20 cm above the soil surface</tissue>
    </source>
</reference>
<evidence type="ECO:0000313" key="1">
    <source>
        <dbReference type="EMBL" id="JAE19153.1"/>
    </source>
</evidence>
<organism evidence="1">
    <name type="scientific">Arundo donax</name>
    <name type="common">Giant reed</name>
    <name type="synonym">Donax arundinaceus</name>
    <dbReference type="NCBI Taxonomy" id="35708"/>
    <lineage>
        <taxon>Eukaryota</taxon>
        <taxon>Viridiplantae</taxon>
        <taxon>Streptophyta</taxon>
        <taxon>Embryophyta</taxon>
        <taxon>Tracheophyta</taxon>
        <taxon>Spermatophyta</taxon>
        <taxon>Magnoliopsida</taxon>
        <taxon>Liliopsida</taxon>
        <taxon>Poales</taxon>
        <taxon>Poaceae</taxon>
        <taxon>PACMAD clade</taxon>
        <taxon>Arundinoideae</taxon>
        <taxon>Arundineae</taxon>
        <taxon>Arundo</taxon>
    </lineage>
</organism>
<accession>A0A0A9GET4</accession>
<dbReference type="EMBL" id="GBRH01178743">
    <property type="protein sequence ID" value="JAE19153.1"/>
    <property type="molecule type" value="Transcribed_RNA"/>
</dbReference>
<proteinExistence type="predicted"/>
<name>A0A0A9GET4_ARUDO</name>
<reference evidence="1" key="1">
    <citation type="submission" date="2014-09" db="EMBL/GenBank/DDBJ databases">
        <authorList>
            <person name="Magalhaes I.L.F."/>
            <person name="Oliveira U."/>
            <person name="Santos F.R."/>
            <person name="Vidigal T.H.D.A."/>
            <person name="Brescovit A.D."/>
            <person name="Santos A.J."/>
        </authorList>
    </citation>
    <scope>NUCLEOTIDE SEQUENCE</scope>
    <source>
        <tissue evidence="1">Shoot tissue taken approximately 20 cm above the soil surface</tissue>
    </source>
</reference>
<sequence length="12" mass="1614">MWQWQISPVPRW</sequence>